<keyword evidence="2" id="KW-1185">Reference proteome</keyword>
<evidence type="ECO:0000313" key="1">
    <source>
        <dbReference type="EMBL" id="CAK9320947.1"/>
    </source>
</evidence>
<reference evidence="1 2" key="1">
    <citation type="submission" date="2024-03" db="EMBL/GenBank/DDBJ databases">
        <authorList>
            <person name="Gkanogiannis A."/>
            <person name="Becerra Lopez-Lavalle L."/>
        </authorList>
    </citation>
    <scope>NUCLEOTIDE SEQUENCE [LARGE SCALE GENOMIC DNA]</scope>
</reference>
<gene>
    <name evidence="1" type="ORF">CITCOLO1_LOCUS13003</name>
</gene>
<evidence type="ECO:0000313" key="2">
    <source>
        <dbReference type="Proteomes" id="UP001642487"/>
    </source>
</evidence>
<dbReference type="Proteomes" id="UP001642487">
    <property type="component" value="Chromosome 4"/>
</dbReference>
<organism evidence="1 2">
    <name type="scientific">Citrullus colocynthis</name>
    <name type="common">colocynth</name>
    <dbReference type="NCBI Taxonomy" id="252529"/>
    <lineage>
        <taxon>Eukaryota</taxon>
        <taxon>Viridiplantae</taxon>
        <taxon>Streptophyta</taxon>
        <taxon>Embryophyta</taxon>
        <taxon>Tracheophyta</taxon>
        <taxon>Spermatophyta</taxon>
        <taxon>Magnoliopsida</taxon>
        <taxon>eudicotyledons</taxon>
        <taxon>Gunneridae</taxon>
        <taxon>Pentapetalae</taxon>
        <taxon>rosids</taxon>
        <taxon>fabids</taxon>
        <taxon>Cucurbitales</taxon>
        <taxon>Cucurbitaceae</taxon>
        <taxon>Benincaseae</taxon>
        <taxon>Citrullus</taxon>
    </lineage>
</organism>
<protein>
    <submittedName>
        <fullName evidence="1">Uncharacterized protein</fullName>
    </submittedName>
</protein>
<dbReference type="EMBL" id="OZ021738">
    <property type="protein sequence ID" value="CAK9320947.1"/>
    <property type="molecule type" value="Genomic_DNA"/>
</dbReference>
<name>A0ABP0YR10_9ROSI</name>
<proteinExistence type="predicted"/>
<accession>A0ABP0YR10</accession>
<sequence>MASWLILNHQLELKIKKDGRAPTFSDFINLRQNQQMYRDFHGYVVGLGRFWVQPFEFGFFWHLGPINSFIQSVLKEAQPNPILWASIILCIRSANGPLEIEIAKSRESSALLLLRRLSFPE</sequence>